<proteinExistence type="predicted"/>
<dbReference type="EMBL" id="SOEZ01000069">
    <property type="protein sequence ID" value="TFB48144.1"/>
    <property type="molecule type" value="Genomic_DNA"/>
</dbReference>
<reference evidence="1 2" key="1">
    <citation type="submission" date="2019-03" db="EMBL/GenBank/DDBJ databases">
        <title>Genomics of glacier-inhabiting Cryobacterium strains.</title>
        <authorList>
            <person name="Liu Q."/>
            <person name="Xin Y.-H."/>
        </authorList>
    </citation>
    <scope>NUCLEOTIDE SEQUENCE [LARGE SCALE GENOMIC DNA]</scope>
    <source>
        <strain evidence="1 2">Sr47</strain>
    </source>
</reference>
<dbReference type="Proteomes" id="UP000297866">
    <property type="component" value="Unassembled WGS sequence"/>
</dbReference>
<accession>A0A4R8UBH7</accession>
<organism evidence="1 2">
    <name type="scientific">Cryobacterium tagatosivorans</name>
    <dbReference type="NCBI Taxonomy" id="1259199"/>
    <lineage>
        <taxon>Bacteria</taxon>
        <taxon>Bacillati</taxon>
        <taxon>Actinomycetota</taxon>
        <taxon>Actinomycetes</taxon>
        <taxon>Micrococcales</taxon>
        <taxon>Microbacteriaceae</taxon>
        <taxon>Cryobacterium</taxon>
    </lineage>
</organism>
<keyword evidence="2" id="KW-1185">Reference proteome</keyword>
<comment type="caution">
    <text evidence="1">The sequence shown here is derived from an EMBL/GenBank/DDBJ whole genome shotgun (WGS) entry which is preliminary data.</text>
</comment>
<evidence type="ECO:0000313" key="2">
    <source>
        <dbReference type="Proteomes" id="UP000297866"/>
    </source>
</evidence>
<gene>
    <name evidence="1" type="ORF">E3O23_13950</name>
</gene>
<dbReference type="AlphaFoldDB" id="A0A4R8UBH7"/>
<protein>
    <submittedName>
        <fullName evidence="1">Uncharacterized protein</fullName>
    </submittedName>
</protein>
<dbReference type="RefSeq" id="WP_134491973.1">
    <property type="nucleotide sequence ID" value="NZ_SOEZ01000069.1"/>
</dbReference>
<dbReference type="OrthoDB" id="5119812at2"/>
<evidence type="ECO:0000313" key="1">
    <source>
        <dbReference type="EMBL" id="TFB48144.1"/>
    </source>
</evidence>
<name>A0A4R8UBH7_9MICO</name>
<sequence>MQSDASAPTLKELGAARADLDRWEHYSDHPGFIVKAGGQEAYDAELGRRFQRVTALESRSN</sequence>